<dbReference type="PANTHER" id="PTHR43393:SF3">
    <property type="entry name" value="LYSINE DECARBOXYLASE-LIKE PROTEIN"/>
    <property type="match status" value="1"/>
</dbReference>
<name>A0A6P1M9N7_9BACT</name>
<accession>A0A6P1M9N7</accession>
<evidence type="ECO:0000256" key="3">
    <source>
        <dbReference type="ARBA" id="ARBA00031983"/>
    </source>
</evidence>
<comment type="catalytic activity">
    <reaction evidence="1">
        <text>AMP + H2O = D-ribose 5-phosphate + adenine</text>
        <dbReference type="Rhea" id="RHEA:20129"/>
        <dbReference type="ChEBI" id="CHEBI:15377"/>
        <dbReference type="ChEBI" id="CHEBI:16708"/>
        <dbReference type="ChEBI" id="CHEBI:78346"/>
        <dbReference type="ChEBI" id="CHEBI:456215"/>
        <dbReference type="EC" id="3.2.2.4"/>
    </reaction>
</comment>
<dbReference type="PANTHER" id="PTHR43393">
    <property type="entry name" value="CYTOKININ RIBOSIDE 5'-MONOPHOSPHATE PHOSPHORIBOHYDROLASE"/>
    <property type="match status" value="1"/>
</dbReference>
<evidence type="ECO:0000256" key="1">
    <source>
        <dbReference type="ARBA" id="ARBA00000274"/>
    </source>
</evidence>
<dbReference type="EC" id="3.2.2.4" evidence="2"/>
<gene>
    <name evidence="4" type="ORF">GT409_14195</name>
</gene>
<dbReference type="InterPro" id="IPR031100">
    <property type="entry name" value="LOG_fam"/>
</dbReference>
<dbReference type="KEGG" id="taer:GT409_14195"/>
<dbReference type="AlphaFoldDB" id="A0A6P1M9N7"/>
<sequence>MDNPLKAYENLEFLKSNHCREIRLQLEHLHPEVVMREQGIKSTIVLFGSARIPSPEKKSGQKIDELTPFYEEARKLSRMVSTTCQTNHECEYVVITGGGGGIMEAGNRGATEAGCKSISLNITLPHEQRPNPYVTPELCFQFHYFSMRKMHFMQRAKAVCIFPGGFGTFDELFEALTLIQTGIIDPMPVILFGSEHWKRVVDWEYLAEMGLIAPKDLDLITFCDTADDAWVAIGEFHAALRK</sequence>
<proteinExistence type="predicted"/>
<evidence type="ECO:0000313" key="5">
    <source>
        <dbReference type="Proteomes" id="UP000464954"/>
    </source>
</evidence>
<dbReference type="RefSeq" id="WP_160629715.1">
    <property type="nucleotide sequence ID" value="NZ_CP047593.1"/>
</dbReference>
<protein>
    <recommendedName>
        <fullName evidence="3">AMP nucleosidase</fullName>
        <ecNumber evidence="2">3.2.2.4</ecNumber>
    </recommendedName>
    <alternativeName>
        <fullName evidence="3">AMP nucleosidase</fullName>
    </alternativeName>
</protein>
<dbReference type="GO" id="GO:0008714">
    <property type="term" value="F:AMP nucleosidase activity"/>
    <property type="evidence" value="ECO:0007669"/>
    <property type="project" value="UniProtKB-EC"/>
</dbReference>
<reference evidence="4 5" key="1">
    <citation type="submission" date="2020-01" db="EMBL/GenBank/DDBJ databases">
        <title>Ponticoccus aerotolerans gen. nov., sp. nov., an anaerobic bacterium and proposal of Ponticoccusceae fam. nov., Ponticoccusles ord. nov. and Ponticoccuse classis nov. in the phylum Kiritimatiellaeota.</title>
        <authorList>
            <person name="Zhou L.Y."/>
            <person name="Du Z.J."/>
        </authorList>
    </citation>
    <scope>NUCLEOTIDE SEQUENCE [LARGE SCALE GENOMIC DNA]</scope>
    <source>
        <strain evidence="4 5">S-5007</strain>
    </source>
</reference>
<dbReference type="EMBL" id="CP047593">
    <property type="protein sequence ID" value="QHI70541.1"/>
    <property type="molecule type" value="Genomic_DNA"/>
</dbReference>
<dbReference type="Proteomes" id="UP000464954">
    <property type="component" value="Chromosome"/>
</dbReference>
<dbReference type="GO" id="GO:0005829">
    <property type="term" value="C:cytosol"/>
    <property type="evidence" value="ECO:0007669"/>
    <property type="project" value="TreeGrafter"/>
</dbReference>
<organism evidence="4 5">
    <name type="scientific">Tichowtungia aerotolerans</name>
    <dbReference type="NCBI Taxonomy" id="2697043"/>
    <lineage>
        <taxon>Bacteria</taxon>
        <taxon>Pseudomonadati</taxon>
        <taxon>Kiritimatiellota</taxon>
        <taxon>Tichowtungiia</taxon>
        <taxon>Tichowtungiales</taxon>
        <taxon>Tichowtungiaceae</taxon>
        <taxon>Tichowtungia</taxon>
    </lineage>
</organism>
<dbReference type="SUPFAM" id="SSF102405">
    <property type="entry name" value="MCP/YpsA-like"/>
    <property type="match status" value="1"/>
</dbReference>
<evidence type="ECO:0000313" key="4">
    <source>
        <dbReference type="EMBL" id="QHI70541.1"/>
    </source>
</evidence>
<dbReference type="Gene3D" id="3.40.50.450">
    <property type="match status" value="1"/>
</dbReference>
<evidence type="ECO:0000256" key="2">
    <source>
        <dbReference type="ARBA" id="ARBA00011985"/>
    </source>
</evidence>
<dbReference type="Pfam" id="PF03641">
    <property type="entry name" value="Lysine_decarbox"/>
    <property type="match status" value="1"/>
</dbReference>
<dbReference type="InterPro" id="IPR052341">
    <property type="entry name" value="LOG_family_nucleotidases"/>
</dbReference>
<keyword evidence="5" id="KW-1185">Reference proteome</keyword>